<protein>
    <submittedName>
        <fullName evidence="1">Uncharacterized protein</fullName>
    </submittedName>
</protein>
<reference evidence="2" key="1">
    <citation type="journal article" date="2023" name="Nat. Plants">
        <title>Single-cell RNA sequencing provides a high-resolution roadmap for understanding the multicellular compartmentation of specialized metabolism.</title>
        <authorList>
            <person name="Sun S."/>
            <person name="Shen X."/>
            <person name="Li Y."/>
            <person name="Li Y."/>
            <person name="Wang S."/>
            <person name="Li R."/>
            <person name="Zhang H."/>
            <person name="Shen G."/>
            <person name="Guo B."/>
            <person name="Wei J."/>
            <person name="Xu J."/>
            <person name="St-Pierre B."/>
            <person name="Chen S."/>
            <person name="Sun C."/>
        </authorList>
    </citation>
    <scope>NUCLEOTIDE SEQUENCE [LARGE SCALE GENOMIC DNA]</scope>
</reference>
<accession>A0ACC0BP68</accession>
<gene>
    <name evidence="1" type="ORF">M9H77_14778</name>
</gene>
<organism evidence="1 2">
    <name type="scientific">Catharanthus roseus</name>
    <name type="common">Madagascar periwinkle</name>
    <name type="synonym">Vinca rosea</name>
    <dbReference type="NCBI Taxonomy" id="4058"/>
    <lineage>
        <taxon>Eukaryota</taxon>
        <taxon>Viridiplantae</taxon>
        <taxon>Streptophyta</taxon>
        <taxon>Embryophyta</taxon>
        <taxon>Tracheophyta</taxon>
        <taxon>Spermatophyta</taxon>
        <taxon>Magnoliopsida</taxon>
        <taxon>eudicotyledons</taxon>
        <taxon>Gunneridae</taxon>
        <taxon>Pentapetalae</taxon>
        <taxon>asterids</taxon>
        <taxon>lamiids</taxon>
        <taxon>Gentianales</taxon>
        <taxon>Apocynaceae</taxon>
        <taxon>Rauvolfioideae</taxon>
        <taxon>Vinceae</taxon>
        <taxon>Catharanthinae</taxon>
        <taxon>Catharanthus</taxon>
    </lineage>
</organism>
<evidence type="ECO:0000313" key="1">
    <source>
        <dbReference type="EMBL" id="KAI5674414.1"/>
    </source>
</evidence>
<dbReference type="EMBL" id="CM044703">
    <property type="protein sequence ID" value="KAI5674414.1"/>
    <property type="molecule type" value="Genomic_DNA"/>
</dbReference>
<name>A0ACC0BP68_CATRO</name>
<comment type="caution">
    <text evidence="1">The sequence shown here is derived from an EMBL/GenBank/DDBJ whole genome shotgun (WGS) entry which is preliminary data.</text>
</comment>
<sequence>MEEYGLCCVGHFIWNKPMNIKQDKEGNKFFLFLADVATKHPIRHATNTEVVGLDQYESWKSRQQLGIKRKLFGEPSYASSKAAAGSLCPQAYAYSKTHHELHYVYLLLGLTKWHPNETVFPLSWYSIGRSAFPYLFILCSEGFSALLRAVEESSAVQGLDFSGGATISHLLFIDDSLLFAHATFL</sequence>
<evidence type="ECO:0000313" key="2">
    <source>
        <dbReference type="Proteomes" id="UP001060085"/>
    </source>
</evidence>
<keyword evidence="2" id="KW-1185">Reference proteome</keyword>
<proteinExistence type="predicted"/>
<dbReference type="Proteomes" id="UP001060085">
    <property type="component" value="Linkage Group LG03"/>
</dbReference>